<dbReference type="RefSeq" id="WP_147041835.1">
    <property type="nucleotide sequence ID" value="NZ_BAABIR010000001.1"/>
</dbReference>
<name>A0A5C6TPK6_9SPHN</name>
<protein>
    <recommendedName>
        <fullName evidence="3">Asparagine synthetase domain-containing protein</fullName>
    </recommendedName>
</protein>
<dbReference type="OrthoDB" id="6287162at2"/>
<organism evidence="1 2">
    <name type="scientific">Allosphingosinicella ginsenosidimutans</name>
    <dbReference type="NCBI Taxonomy" id="1176539"/>
    <lineage>
        <taxon>Bacteria</taxon>
        <taxon>Pseudomonadati</taxon>
        <taxon>Pseudomonadota</taxon>
        <taxon>Alphaproteobacteria</taxon>
        <taxon>Sphingomonadales</taxon>
        <taxon>Sphingomonadaceae</taxon>
        <taxon>Allosphingosinicella</taxon>
    </lineage>
</organism>
<evidence type="ECO:0000313" key="1">
    <source>
        <dbReference type="EMBL" id="TXC62447.1"/>
    </source>
</evidence>
<dbReference type="Proteomes" id="UP000321249">
    <property type="component" value="Unassembled WGS sequence"/>
</dbReference>
<dbReference type="InterPro" id="IPR014729">
    <property type="entry name" value="Rossmann-like_a/b/a_fold"/>
</dbReference>
<proteinExistence type="predicted"/>
<keyword evidence="2" id="KW-1185">Reference proteome</keyword>
<evidence type="ECO:0008006" key="3">
    <source>
        <dbReference type="Google" id="ProtNLM"/>
    </source>
</evidence>
<dbReference type="SUPFAM" id="SSF52402">
    <property type="entry name" value="Adenine nucleotide alpha hydrolases-like"/>
    <property type="match status" value="1"/>
</dbReference>
<comment type="caution">
    <text evidence="1">The sequence shown here is derived from an EMBL/GenBank/DDBJ whole genome shotgun (WGS) entry which is preliminary data.</text>
</comment>
<evidence type="ECO:0000313" key="2">
    <source>
        <dbReference type="Proteomes" id="UP000321249"/>
    </source>
</evidence>
<dbReference type="EMBL" id="VOQQ01000001">
    <property type="protein sequence ID" value="TXC62447.1"/>
    <property type="molecule type" value="Genomic_DNA"/>
</dbReference>
<gene>
    <name evidence="1" type="ORF">FRZ32_01510</name>
</gene>
<reference evidence="1 2" key="1">
    <citation type="journal article" date="2015" name="J. Microbiol.">
        <title>Sphingosinicella ginsenosidimutans sp. nov., with ginsenoside converting activity.</title>
        <authorList>
            <person name="Kim J.K."/>
            <person name="Kang M.S."/>
            <person name="Park S.C."/>
            <person name="Kim K.M."/>
            <person name="Choi K."/>
            <person name="Yoon M.H."/>
            <person name="Im W.T."/>
        </authorList>
    </citation>
    <scope>NUCLEOTIDE SEQUENCE [LARGE SCALE GENOMIC DNA]</scope>
    <source>
        <strain evidence="1 2">BS-11</strain>
    </source>
</reference>
<sequence length="581" mass="63590">MAGLFLVSTRDREFAESALAGARRQFALHGFSGLSEHAWPGWRLIHAPFILGGPESLLARGDDLVAVAGTLSCDGQFGQPALEALLAMADAPDWSRIGGQFVALVRAQGRTRLFTDFFGAFQLFHDAERRVFSTSLLSAIEALPNVSFDPQGVYEFAFNVVPVGDDTVFAELKTLGPDRVAEPSPDGVRLHDAAKPLPEATCEMPLLDRLAIHRDRLLSVVGPYAQAFEGRIFCPISGGLDSRLALAALKACGVMPSLYVYGGAESADVRIGREIAAGEGAAIEWLDKEGWREVAPDAFPDQVEANFHAYDGLPNYGELFENGANAFAREARHQDGALSVSGGCGEVYRNFFFLPDRPLSAAAVARTFFARYARSDVTAAFDERAFLRGIEDKMLAALGRPGFRGKLPRALIEQVYPRVRCRALFGREISLEARYGPYLMPFLDHRVAAEAARLPLALKNAGRFEAALLNAISPRLASYPSAYGHDFTGPPGAAHRRAEFLTRIRPTMLRRYSYALRRRMGPVADEHGGLLSPDYMGRVVDLDFPAMRRFFRTGRIGDSGMMRRIANLEYLAAKLGSKLAP</sequence>
<dbReference type="AlphaFoldDB" id="A0A5C6TPK6"/>
<dbReference type="Gene3D" id="3.40.50.620">
    <property type="entry name" value="HUPs"/>
    <property type="match status" value="1"/>
</dbReference>
<accession>A0A5C6TPK6</accession>